<evidence type="ECO:0000313" key="2">
    <source>
        <dbReference type="Proteomes" id="UP000789901"/>
    </source>
</evidence>
<protein>
    <submittedName>
        <fullName evidence="1">41304_t:CDS:1</fullName>
    </submittedName>
</protein>
<organism evidence="1 2">
    <name type="scientific">Gigaspora margarita</name>
    <dbReference type="NCBI Taxonomy" id="4874"/>
    <lineage>
        <taxon>Eukaryota</taxon>
        <taxon>Fungi</taxon>
        <taxon>Fungi incertae sedis</taxon>
        <taxon>Mucoromycota</taxon>
        <taxon>Glomeromycotina</taxon>
        <taxon>Glomeromycetes</taxon>
        <taxon>Diversisporales</taxon>
        <taxon>Gigasporaceae</taxon>
        <taxon>Gigaspora</taxon>
    </lineage>
</organism>
<comment type="caution">
    <text evidence="1">The sequence shown here is derived from an EMBL/GenBank/DDBJ whole genome shotgun (WGS) entry which is preliminary data.</text>
</comment>
<accession>A0ABN7UL52</accession>
<dbReference type="Proteomes" id="UP000789901">
    <property type="component" value="Unassembled WGS sequence"/>
</dbReference>
<sequence>MPDWEEIFYLVAVHAITISSLCLSAKHPCFIQQSQIAAYLK</sequence>
<keyword evidence="2" id="KW-1185">Reference proteome</keyword>
<gene>
    <name evidence="1" type="ORF">GMARGA_LOCUS7392</name>
</gene>
<dbReference type="EMBL" id="CAJVQB010003566">
    <property type="protein sequence ID" value="CAG8611755.1"/>
    <property type="molecule type" value="Genomic_DNA"/>
</dbReference>
<evidence type="ECO:0000313" key="1">
    <source>
        <dbReference type="EMBL" id="CAG8611755.1"/>
    </source>
</evidence>
<name>A0ABN7UL52_GIGMA</name>
<reference evidence="1 2" key="1">
    <citation type="submission" date="2021-06" db="EMBL/GenBank/DDBJ databases">
        <authorList>
            <person name="Kallberg Y."/>
            <person name="Tangrot J."/>
            <person name="Rosling A."/>
        </authorList>
    </citation>
    <scope>NUCLEOTIDE SEQUENCE [LARGE SCALE GENOMIC DNA]</scope>
    <source>
        <strain evidence="1 2">120-4 pot B 10/14</strain>
    </source>
</reference>
<proteinExistence type="predicted"/>